<proteinExistence type="predicted"/>
<organism evidence="1">
    <name type="scientific">Anguilla anguilla</name>
    <name type="common">European freshwater eel</name>
    <name type="synonym">Muraena anguilla</name>
    <dbReference type="NCBI Taxonomy" id="7936"/>
    <lineage>
        <taxon>Eukaryota</taxon>
        <taxon>Metazoa</taxon>
        <taxon>Chordata</taxon>
        <taxon>Craniata</taxon>
        <taxon>Vertebrata</taxon>
        <taxon>Euteleostomi</taxon>
        <taxon>Actinopterygii</taxon>
        <taxon>Neopterygii</taxon>
        <taxon>Teleostei</taxon>
        <taxon>Anguilliformes</taxon>
        <taxon>Anguillidae</taxon>
        <taxon>Anguilla</taxon>
    </lineage>
</organism>
<sequence length="19" mass="1993">MLSGTCTESACPPVPTRSR</sequence>
<name>A0A0E9PDX5_ANGAN</name>
<accession>A0A0E9PDX5</accession>
<protein>
    <submittedName>
        <fullName evidence="1">Uncharacterized protein</fullName>
    </submittedName>
</protein>
<dbReference type="EMBL" id="GBXM01105761">
    <property type="protein sequence ID" value="JAH02816.1"/>
    <property type="molecule type" value="Transcribed_RNA"/>
</dbReference>
<evidence type="ECO:0000313" key="1">
    <source>
        <dbReference type="EMBL" id="JAH02816.1"/>
    </source>
</evidence>
<reference evidence="1" key="2">
    <citation type="journal article" date="2015" name="Fish Shellfish Immunol.">
        <title>Early steps in the European eel (Anguilla anguilla)-Vibrio vulnificus interaction in the gills: Role of the RtxA13 toxin.</title>
        <authorList>
            <person name="Callol A."/>
            <person name="Pajuelo D."/>
            <person name="Ebbesson L."/>
            <person name="Teles M."/>
            <person name="MacKenzie S."/>
            <person name="Amaro C."/>
        </authorList>
    </citation>
    <scope>NUCLEOTIDE SEQUENCE</scope>
</reference>
<dbReference type="AlphaFoldDB" id="A0A0E9PDX5"/>
<reference evidence="1" key="1">
    <citation type="submission" date="2014-11" db="EMBL/GenBank/DDBJ databases">
        <authorList>
            <person name="Amaro Gonzalez C."/>
        </authorList>
    </citation>
    <scope>NUCLEOTIDE SEQUENCE</scope>
</reference>